<evidence type="ECO:0000256" key="5">
    <source>
        <dbReference type="ARBA" id="ARBA00022763"/>
    </source>
</evidence>
<dbReference type="FunFam" id="3.40.50.300:FF:000319">
    <property type="entry name" value="DNA repair protein RecN"/>
    <property type="match status" value="1"/>
</dbReference>
<evidence type="ECO:0000256" key="6">
    <source>
        <dbReference type="ARBA" id="ARBA00022840"/>
    </source>
</evidence>
<dbReference type="PANTHER" id="PTHR11059">
    <property type="entry name" value="DNA REPAIR PROTEIN RECN"/>
    <property type="match status" value="1"/>
</dbReference>
<evidence type="ECO:0000313" key="12">
    <source>
        <dbReference type="Proteomes" id="UP000078532"/>
    </source>
</evidence>
<dbReference type="OrthoDB" id="9806954at2"/>
<comment type="function">
    <text evidence="1 9">May be involved in recombinational repair of damaged DNA.</text>
</comment>
<dbReference type="GO" id="GO:0009432">
    <property type="term" value="P:SOS response"/>
    <property type="evidence" value="ECO:0007669"/>
    <property type="project" value="TreeGrafter"/>
</dbReference>
<keyword evidence="7 9" id="KW-0234">DNA repair</keyword>
<proteinExistence type="inferred from homology"/>
<keyword evidence="5 9" id="KW-0227">DNA damage</keyword>
<gene>
    <name evidence="11" type="ORF">A6M21_03635</name>
</gene>
<dbReference type="CDD" id="cd03241">
    <property type="entry name" value="ABC_RecN"/>
    <property type="match status" value="2"/>
</dbReference>
<evidence type="ECO:0000256" key="9">
    <source>
        <dbReference type="PIRNR" id="PIRNR003128"/>
    </source>
</evidence>
<evidence type="ECO:0000256" key="2">
    <source>
        <dbReference type="ARBA" id="ARBA00009441"/>
    </source>
</evidence>
<comment type="caution">
    <text evidence="11">The sequence shown here is derived from an EMBL/GenBank/DDBJ whole genome shotgun (WGS) entry which is preliminary data.</text>
</comment>
<evidence type="ECO:0000256" key="7">
    <source>
        <dbReference type="ARBA" id="ARBA00023204"/>
    </source>
</evidence>
<dbReference type="EMBL" id="LYVF01000013">
    <property type="protein sequence ID" value="OAT86513.1"/>
    <property type="molecule type" value="Genomic_DNA"/>
</dbReference>
<organism evidence="11 12">
    <name type="scientific">Desulfotomaculum copahuensis</name>
    <dbReference type="NCBI Taxonomy" id="1838280"/>
    <lineage>
        <taxon>Bacteria</taxon>
        <taxon>Bacillati</taxon>
        <taxon>Bacillota</taxon>
        <taxon>Clostridia</taxon>
        <taxon>Eubacteriales</taxon>
        <taxon>Desulfotomaculaceae</taxon>
        <taxon>Desulfotomaculum</taxon>
    </lineage>
</organism>
<dbReference type="Pfam" id="PF02463">
    <property type="entry name" value="SMC_N"/>
    <property type="match status" value="1"/>
</dbReference>
<dbReference type="SUPFAM" id="SSF52540">
    <property type="entry name" value="P-loop containing nucleoside triphosphate hydrolases"/>
    <property type="match status" value="1"/>
</dbReference>
<comment type="similarity">
    <text evidence="2 9">Belongs to the RecN family.</text>
</comment>
<feature type="domain" description="RecF/RecN/SMC N-terminal" evidence="10">
    <location>
        <begin position="2"/>
        <end position="510"/>
    </location>
</feature>
<keyword evidence="6" id="KW-0067">ATP-binding</keyword>
<evidence type="ECO:0000256" key="1">
    <source>
        <dbReference type="ARBA" id="ARBA00003618"/>
    </source>
</evidence>
<sequence>MLISLDIENFGLIDRESIVFEPGLNVLTGETGAGKSIIVDAITVVLGGRASAGWIKSGRERARLTAVADAGEPPGLADWLAERGVGDSGDGTLVLSRELAANGRHICRLNGQAVTLGVYREAGGRLADLHGQHEQQSLFLPDRQRDLLDRSGGAPLLEKRAAAAALYASWRRARQSLDELLAGARDRARRLDMLAYQVHEIDQARPAEGEEEELTAERNRLANAEKIAALAAECYACLHGGEPEGQPALDALNRAAHALNGLCRLDGSVKPLLETVESSLYQLEDAARELAAYRETVEYNPERLQIIEDRLSSLRQLQRKYGDTVAEVLRYREQAAAEMEMLSGSEQNTAALEKEVQVLAERWHEAAAGLTAARRQAAGQLEKEITAELAELEMGRVEFKVQFEDLSGPAAAGAERVEFLISPNPGEPLRPLARIASGGELSRVMLAARAILAAVDEVPTLVFDEVDAGIGGRALQAVAEKLAAIARRRQVLCITHAAQIASFAAAHFYICKEVRGGQTRTRVEKLDPAGRLEELARMLGGRDVDGLVKEHARYMLQQAQGR</sequence>
<dbReference type="PIRSF" id="PIRSF003128">
    <property type="entry name" value="RecN"/>
    <property type="match status" value="1"/>
</dbReference>
<evidence type="ECO:0000256" key="8">
    <source>
        <dbReference type="ARBA" id="ARBA00033408"/>
    </source>
</evidence>
<dbReference type="InterPro" id="IPR027417">
    <property type="entry name" value="P-loop_NTPase"/>
</dbReference>
<reference evidence="11 12" key="1">
    <citation type="submission" date="2016-04" db="EMBL/GenBank/DDBJ databases">
        <authorList>
            <person name="Evans L.H."/>
            <person name="Alamgir A."/>
            <person name="Owens N."/>
            <person name="Weber N.D."/>
            <person name="Virtaneva K."/>
            <person name="Barbian K."/>
            <person name="Babar A."/>
            <person name="Rosenke K."/>
        </authorList>
    </citation>
    <scope>NUCLEOTIDE SEQUENCE [LARGE SCALE GENOMIC DNA]</scope>
    <source>
        <strain evidence="11 12">LMa1</strain>
    </source>
</reference>
<dbReference type="Proteomes" id="UP000078532">
    <property type="component" value="Unassembled WGS sequence"/>
</dbReference>
<keyword evidence="12" id="KW-1185">Reference proteome</keyword>
<dbReference type="STRING" id="1838280.A6M21_03635"/>
<dbReference type="GO" id="GO:0006310">
    <property type="term" value="P:DNA recombination"/>
    <property type="evidence" value="ECO:0007669"/>
    <property type="project" value="InterPro"/>
</dbReference>
<keyword evidence="4" id="KW-0547">Nucleotide-binding</keyword>
<dbReference type="RefSeq" id="WP_066666240.1">
    <property type="nucleotide sequence ID" value="NZ_LYVF01000013.1"/>
</dbReference>
<accession>A0A1B7LIY8</accession>
<dbReference type="NCBIfam" id="TIGR00634">
    <property type="entry name" value="recN"/>
    <property type="match status" value="1"/>
</dbReference>
<dbReference type="InterPro" id="IPR003395">
    <property type="entry name" value="RecF/RecN/SMC_N"/>
</dbReference>
<dbReference type="GO" id="GO:0005524">
    <property type="term" value="F:ATP binding"/>
    <property type="evidence" value="ECO:0007669"/>
    <property type="project" value="UniProtKB-KW"/>
</dbReference>
<dbReference type="FunFam" id="3.40.50.300:FF:000356">
    <property type="entry name" value="DNA repair protein RecN"/>
    <property type="match status" value="1"/>
</dbReference>
<evidence type="ECO:0000313" key="11">
    <source>
        <dbReference type="EMBL" id="OAT86513.1"/>
    </source>
</evidence>
<name>A0A1B7LIY8_9FIRM</name>
<dbReference type="Gene3D" id="3.40.50.300">
    <property type="entry name" value="P-loop containing nucleotide triphosphate hydrolases"/>
    <property type="match status" value="2"/>
</dbReference>
<evidence type="ECO:0000259" key="10">
    <source>
        <dbReference type="Pfam" id="PF02463"/>
    </source>
</evidence>
<protein>
    <recommendedName>
        <fullName evidence="3 9">DNA repair protein RecN</fullName>
    </recommendedName>
    <alternativeName>
        <fullName evidence="8 9">Recombination protein N</fullName>
    </alternativeName>
</protein>
<dbReference type="InterPro" id="IPR004604">
    <property type="entry name" value="DNA_recomb/repair_RecN"/>
</dbReference>
<dbReference type="AlphaFoldDB" id="A0A1B7LIY8"/>
<dbReference type="PANTHER" id="PTHR11059:SF0">
    <property type="entry name" value="DNA REPAIR PROTEIN RECN"/>
    <property type="match status" value="1"/>
</dbReference>
<dbReference type="GO" id="GO:0043590">
    <property type="term" value="C:bacterial nucleoid"/>
    <property type="evidence" value="ECO:0007669"/>
    <property type="project" value="TreeGrafter"/>
</dbReference>
<dbReference type="GO" id="GO:0006281">
    <property type="term" value="P:DNA repair"/>
    <property type="evidence" value="ECO:0007669"/>
    <property type="project" value="UniProtKB-KW"/>
</dbReference>
<evidence type="ECO:0000256" key="4">
    <source>
        <dbReference type="ARBA" id="ARBA00022741"/>
    </source>
</evidence>
<evidence type="ECO:0000256" key="3">
    <source>
        <dbReference type="ARBA" id="ARBA00021315"/>
    </source>
</evidence>